<feature type="domain" description="TMEM205-like" evidence="6">
    <location>
        <begin position="1"/>
        <end position="81"/>
    </location>
</feature>
<organism evidence="7 8">
    <name type="scientific">Rhodoferax lithotrophicus</name>
    <dbReference type="NCBI Taxonomy" id="2798804"/>
    <lineage>
        <taxon>Bacteria</taxon>
        <taxon>Pseudomonadati</taxon>
        <taxon>Pseudomonadota</taxon>
        <taxon>Betaproteobacteria</taxon>
        <taxon>Burkholderiales</taxon>
        <taxon>Comamonadaceae</taxon>
        <taxon>Rhodoferax</taxon>
    </lineage>
</organism>
<protein>
    <recommendedName>
        <fullName evidence="6">TMEM205-like domain-containing protein</fullName>
    </recommendedName>
</protein>
<feature type="transmembrane region" description="Helical" evidence="5">
    <location>
        <begin position="20"/>
        <end position="38"/>
    </location>
</feature>
<evidence type="ECO:0000256" key="2">
    <source>
        <dbReference type="ARBA" id="ARBA00022692"/>
    </source>
</evidence>
<dbReference type="Pfam" id="PF13664">
    <property type="entry name" value="DUF4149"/>
    <property type="match status" value="1"/>
</dbReference>
<dbReference type="Proteomes" id="UP000824366">
    <property type="component" value="Chromosome"/>
</dbReference>
<name>A0ABM7MNU9_9BURK</name>
<dbReference type="EMBL" id="AP024238">
    <property type="protein sequence ID" value="BCO27984.1"/>
    <property type="molecule type" value="Genomic_DNA"/>
</dbReference>
<evidence type="ECO:0000256" key="3">
    <source>
        <dbReference type="ARBA" id="ARBA00022989"/>
    </source>
</evidence>
<keyword evidence="4 5" id="KW-0472">Membrane</keyword>
<evidence type="ECO:0000256" key="5">
    <source>
        <dbReference type="SAM" id="Phobius"/>
    </source>
</evidence>
<keyword evidence="3 5" id="KW-1133">Transmembrane helix</keyword>
<gene>
    <name evidence="7" type="ORF">MIZ03_2877</name>
</gene>
<reference evidence="7 8" key="1">
    <citation type="journal article" date="2021" name="Microbiol. Spectr.">
        <title>A Single Bacterium Capable of Oxidation and Reduction of Iron at Circumneutral pH.</title>
        <authorList>
            <person name="Kato S."/>
            <person name="Ohkuma M."/>
        </authorList>
    </citation>
    <scope>NUCLEOTIDE SEQUENCE [LARGE SCALE GENOMIC DNA]</scope>
    <source>
        <strain evidence="7 8">MIZ03</strain>
    </source>
</reference>
<keyword evidence="2 5" id="KW-0812">Transmembrane</keyword>
<dbReference type="InterPro" id="IPR025423">
    <property type="entry name" value="TMEM205-like"/>
</dbReference>
<accession>A0ABM7MNU9</accession>
<evidence type="ECO:0000313" key="7">
    <source>
        <dbReference type="EMBL" id="BCO27984.1"/>
    </source>
</evidence>
<evidence type="ECO:0000313" key="8">
    <source>
        <dbReference type="Proteomes" id="UP000824366"/>
    </source>
</evidence>
<evidence type="ECO:0000256" key="1">
    <source>
        <dbReference type="ARBA" id="ARBA00004370"/>
    </source>
</evidence>
<evidence type="ECO:0000256" key="4">
    <source>
        <dbReference type="ARBA" id="ARBA00023136"/>
    </source>
</evidence>
<evidence type="ECO:0000259" key="6">
    <source>
        <dbReference type="Pfam" id="PF13664"/>
    </source>
</evidence>
<feature type="transmembrane region" description="Helical" evidence="5">
    <location>
        <begin position="50"/>
        <end position="71"/>
    </location>
</feature>
<proteinExistence type="predicted"/>
<comment type="subcellular location">
    <subcellularLocation>
        <location evidence="1">Membrane</location>
    </subcellularLocation>
</comment>
<keyword evidence="8" id="KW-1185">Reference proteome</keyword>
<sequence length="110" mass="12176">MLFANLSTPAIAGAMAAKLFSALNWLTVICGVLLMIIFRSNQPAELENKAYPAIFFVMIGMLTALLLEFAIAPRIVARQDLRLWHSVGTGLYVLQWVCATVTFRKISSRS</sequence>